<dbReference type="PANTHER" id="PTHR11099:SF0">
    <property type="entry name" value="VACUOLAR PROTEIN SORTING-ASSOCIATED PROTEIN 35"/>
    <property type="match status" value="1"/>
</dbReference>
<dbReference type="GO" id="GO:0005770">
    <property type="term" value="C:late endosome"/>
    <property type="evidence" value="ECO:0007669"/>
    <property type="project" value="TreeGrafter"/>
</dbReference>
<keyword evidence="9" id="KW-1185">Reference proteome</keyword>
<dbReference type="VEuPathDB" id="VectorBase:AMEM017682"/>
<keyword evidence="5" id="KW-0472">Membrane</keyword>
<comment type="function">
    <text evidence="6">Plays a role in vesicular protein sorting.</text>
</comment>
<proteinExistence type="inferred from homology"/>
<evidence type="ECO:0000256" key="3">
    <source>
        <dbReference type="ARBA" id="ARBA00022448"/>
    </source>
</evidence>
<evidence type="ECO:0000256" key="1">
    <source>
        <dbReference type="ARBA" id="ARBA00004170"/>
    </source>
</evidence>
<dbReference type="InterPro" id="IPR042491">
    <property type="entry name" value="Vps35_C"/>
</dbReference>
<evidence type="ECO:0000313" key="8">
    <source>
        <dbReference type="EnsemblMetazoa" id="AMEM017682-PA"/>
    </source>
</evidence>
<dbReference type="InterPro" id="IPR005378">
    <property type="entry name" value="Vps35"/>
</dbReference>
<dbReference type="PIRSF" id="PIRSF009375">
    <property type="entry name" value="Retromer_Vps35"/>
    <property type="match status" value="1"/>
</dbReference>
<evidence type="ECO:0000256" key="7">
    <source>
        <dbReference type="SAM" id="MobiDB-lite"/>
    </source>
</evidence>
<dbReference type="GO" id="GO:0005829">
    <property type="term" value="C:cytosol"/>
    <property type="evidence" value="ECO:0007669"/>
    <property type="project" value="GOC"/>
</dbReference>
<dbReference type="Pfam" id="PF03635">
    <property type="entry name" value="Vps35"/>
    <property type="match status" value="1"/>
</dbReference>
<dbReference type="VEuPathDB" id="VectorBase:AMEM21_000339"/>
<sequence length="877" mass="99811">CKSVIITFPPSVPPPPPIVLTAKRPRKHRKPFAGRKHKPVPKTLCFGIMYLWNSANLDNSALYRQSSQPQTPINSVDEQDKLLTEAMTVVRAQSFQMKRFLDKDRLMEAMRCASTMLGELRTSLLSPKSYYELYMAITDELRHFEHYLLDEFQKGRKVPDLYEHVQYAGNIVPRLYLLITVGLVYIKTNSALKRSILKDLVEMCRGVQHPLRGLFLRNYLLQCTRNILPDTMHVGASGDENEGTVIDAIDFVLTNFAEMNKLWVRIQHQGHSSERARREKEREELKILVGTNLVRLSQLESATLDIYQRLILPGILEQVVSCRDAIAQEYLMECIIQVFPDEFHLQTLDPFLKSCAQLQPGVNVKNIIISLIDRLALYNQRNGKVTQTSAGTTEIISAIPAEVQLFEVLSTQIANIVQLRTDMPMEDTVSLQVALVSLAQKVYPDRVDYVDKVLETTAQILDRLKLSNISHSLSVNQELSRLLRLCVDFYNNILTILQLKFFTPLLEKFDYTSRKALALYIVMNVLENETLVPTAEQVDSVLTIISPLIRDQDDQPADVRANMEDFAEDQGIVGRFVHLLRSDDPDTQYKILIAARKHFGTGGQHRIRYVLPPLVFQAYQLAYKYKSIAAEDEMWDKKCQKILQFCHSTIAVLAKSELPELALRMYLQGALCIGQIAYTNHEAVAYDFMTQAFSLYEDEISDSKSQFAAITLIISTVEQMTCFTEENAEPLRTSCALAASKLLKKPDQCRAVVTCASLFWSGKQNGQELRDEKRTLECLKKAAKIASQCLDVGVQLQLYVELLNHYIFYFTRGNTQITVSMLNQLIAKINEELPNLEPTEETKQIEMHYQNTLAHIRSRMESTDAGIEASFAGITLN</sequence>
<dbReference type="PANTHER" id="PTHR11099">
    <property type="entry name" value="VACUOLAR SORTING PROTEIN 35"/>
    <property type="match status" value="1"/>
</dbReference>
<keyword evidence="3 6" id="KW-0813">Transport</keyword>
<evidence type="ECO:0000256" key="4">
    <source>
        <dbReference type="ARBA" id="ARBA00022927"/>
    </source>
</evidence>
<reference evidence="8" key="1">
    <citation type="submission" date="2020-05" db="UniProtKB">
        <authorList>
            <consortium name="EnsemblMetazoa"/>
        </authorList>
    </citation>
    <scope>IDENTIFICATION</scope>
    <source>
        <strain evidence="8">MAF</strain>
    </source>
</reference>
<feature type="compositionally biased region" description="Basic residues" evidence="7">
    <location>
        <begin position="23"/>
        <end position="36"/>
    </location>
</feature>
<name>A0A182VMW6_ANOME</name>
<dbReference type="Proteomes" id="UP000075903">
    <property type="component" value="Unassembled WGS sequence"/>
</dbReference>
<protein>
    <recommendedName>
        <fullName evidence="6">Vacuolar protein sorting-associated protein 35</fullName>
    </recommendedName>
</protein>
<dbReference type="GO" id="GO:0042147">
    <property type="term" value="P:retrograde transport, endosome to Golgi"/>
    <property type="evidence" value="ECO:0007669"/>
    <property type="project" value="InterPro"/>
</dbReference>
<dbReference type="STRING" id="30066.A0A182VMW6"/>
<evidence type="ECO:0000256" key="6">
    <source>
        <dbReference type="PIRNR" id="PIRNR009375"/>
    </source>
</evidence>
<comment type="similarity">
    <text evidence="2 6">Belongs to the VPS35 family.</text>
</comment>
<dbReference type="GO" id="GO:0006886">
    <property type="term" value="P:intracellular protein transport"/>
    <property type="evidence" value="ECO:0007669"/>
    <property type="project" value="TreeGrafter"/>
</dbReference>
<dbReference type="GO" id="GO:0030906">
    <property type="term" value="C:retromer, cargo-selective complex"/>
    <property type="evidence" value="ECO:0007669"/>
    <property type="project" value="InterPro"/>
</dbReference>
<organism evidence="8 9">
    <name type="scientific">Anopheles merus</name>
    <name type="common">Mosquito</name>
    <dbReference type="NCBI Taxonomy" id="30066"/>
    <lineage>
        <taxon>Eukaryota</taxon>
        <taxon>Metazoa</taxon>
        <taxon>Ecdysozoa</taxon>
        <taxon>Arthropoda</taxon>
        <taxon>Hexapoda</taxon>
        <taxon>Insecta</taxon>
        <taxon>Pterygota</taxon>
        <taxon>Neoptera</taxon>
        <taxon>Endopterygota</taxon>
        <taxon>Diptera</taxon>
        <taxon>Nematocera</taxon>
        <taxon>Culicoidea</taxon>
        <taxon>Culicidae</taxon>
        <taxon>Anophelinae</taxon>
        <taxon>Anopheles</taxon>
    </lineage>
</organism>
<dbReference type="FunFam" id="1.25.40.660:FF:000005">
    <property type="entry name" value="Vacuolar protein sorting-associated protein 35"/>
    <property type="match status" value="1"/>
</dbReference>
<evidence type="ECO:0000313" key="9">
    <source>
        <dbReference type="Proteomes" id="UP000075903"/>
    </source>
</evidence>
<feature type="region of interest" description="Disordered" evidence="7">
    <location>
        <begin position="16"/>
        <end position="36"/>
    </location>
</feature>
<dbReference type="EnsemblMetazoa" id="AMEM017682-RA">
    <property type="protein sequence ID" value="AMEM017682-PA"/>
    <property type="gene ID" value="AMEM017682"/>
</dbReference>
<comment type="subcellular location">
    <subcellularLocation>
        <location evidence="1">Membrane</location>
        <topology evidence="1">Peripheral membrane protein</topology>
    </subcellularLocation>
</comment>
<evidence type="ECO:0000256" key="5">
    <source>
        <dbReference type="ARBA" id="ARBA00023136"/>
    </source>
</evidence>
<keyword evidence="4 6" id="KW-0653">Protein transport</keyword>
<accession>A0A182VMW6</accession>
<evidence type="ECO:0000256" key="2">
    <source>
        <dbReference type="ARBA" id="ARBA00006536"/>
    </source>
</evidence>
<dbReference type="AlphaFoldDB" id="A0A182VMW6"/>
<dbReference type="Gene3D" id="1.25.40.660">
    <property type="entry name" value="Vacuolar protein sorting-associated protein 35, helical subcomplex Vps35-C"/>
    <property type="match status" value="1"/>
</dbReference>